<dbReference type="InterPro" id="IPR011008">
    <property type="entry name" value="Dimeric_a/b-barrel"/>
</dbReference>
<dbReference type="PROSITE" id="PS51725">
    <property type="entry name" value="ABM"/>
    <property type="match status" value="1"/>
</dbReference>
<gene>
    <name evidence="2" type="ORF">MNBD_GAMMA19-2244</name>
</gene>
<evidence type="ECO:0000259" key="1">
    <source>
        <dbReference type="PROSITE" id="PS51725"/>
    </source>
</evidence>
<organism evidence="2">
    <name type="scientific">hydrothermal vent metagenome</name>
    <dbReference type="NCBI Taxonomy" id="652676"/>
    <lineage>
        <taxon>unclassified sequences</taxon>
        <taxon>metagenomes</taxon>
        <taxon>ecological metagenomes</taxon>
    </lineage>
</organism>
<sequence length="95" mass="10866">MSIHLIITLKAKKSRLAAFTEIMMQAKTDLPAIEGCKSVRIFKDTRNPCTFSLIETWDSEEHHKSHLEEFTRSGGWEHMSSHLTSDPVVGYFSEI</sequence>
<feature type="domain" description="ABM" evidence="1">
    <location>
        <begin position="3"/>
        <end position="92"/>
    </location>
</feature>
<evidence type="ECO:0000313" key="2">
    <source>
        <dbReference type="EMBL" id="VAX05735.1"/>
    </source>
</evidence>
<accession>A0A3B1BHT6</accession>
<dbReference type="EMBL" id="UOFV01000548">
    <property type="protein sequence ID" value="VAX05735.1"/>
    <property type="molecule type" value="Genomic_DNA"/>
</dbReference>
<dbReference type="InterPro" id="IPR007138">
    <property type="entry name" value="ABM_dom"/>
</dbReference>
<proteinExistence type="predicted"/>
<protein>
    <recommendedName>
        <fullName evidence="1">ABM domain-containing protein</fullName>
    </recommendedName>
</protein>
<dbReference type="AlphaFoldDB" id="A0A3B1BHT6"/>
<dbReference type="SUPFAM" id="SSF54909">
    <property type="entry name" value="Dimeric alpha+beta barrel"/>
    <property type="match status" value="1"/>
</dbReference>
<dbReference type="Gene3D" id="3.30.70.100">
    <property type="match status" value="1"/>
</dbReference>
<name>A0A3B1BHT6_9ZZZZ</name>
<reference evidence="2" key="1">
    <citation type="submission" date="2018-06" db="EMBL/GenBank/DDBJ databases">
        <authorList>
            <person name="Zhirakovskaya E."/>
        </authorList>
    </citation>
    <scope>NUCLEOTIDE SEQUENCE</scope>
</reference>
<dbReference type="Pfam" id="PF03992">
    <property type="entry name" value="ABM"/>
    <property type="match status" value="1"/>
</dbReference>